<keyword evidence="3" id="KW-0597">Phosphoprotein</keyword>
<dbReference type="GO" id="GO:0000155">
    <property type="term" value="F:phosphorelay sensor kinase activity"/>
    <property type="evidence" value="ECO:0007669"/>
    <property type="project" value="InterPro"/>
</dbReference>
<dbReference type="Gene3D" id="1.20.5.1930">
    <property type="match status" value="1"/>
</dbReference>
<dbReference type="GO" id="GO:0005524">
    <property type="term" value="F:ATP binding"/>
    <property type="evidence" value="ECO:0007669"/>
    <property type="project" value="UniProtKB-KW"/>
</dbReference>
<dbReference type="Pfam" id="PF07730">
    <property type="entry name" value="HisKA_3"/>
    <property type="match status" value="1"/>
</dbReference>
<evidence type="ECO:0000256" key="3">
    <source>
        <dbReference type="ARBA" id="ARBA00022553"/>
    </source>
</evidence>
<feature type="transmembrane region" description="Helical" evidence="9">
    <location>
        <begin position="136"/>
        <end position="153"/>
    </location>
</feature>
<gene>
    <name evidence="11" type="ORF">GH885_00845</name>
</gene>
<dbReference type="InterPro" id="IPR003594">
    <property type="entry name" value="HATPase_dom"/>
</dbReference>
<evidence type="ECO:0000256" key="2">
    <source>
        <dbReference type="ARBA" id="ARBA00012438"/>
    </source>
</evidence>
<comment type="catalytic activity">
    <reaction evidence="1">
        <text>ATP + protein L-histidine = ADP + protein N-phospho-L-histidine.</text>
        <dbReference type="EC" id="2.7.13.3"/>
    </reaction>
</comment>
<evidence type="ECO:0000256" key="8">
    <source>
        <dbReference type="ARBA" id="ARBA00023012"/>
    </source>
</evidence>
<name>A0A6N7QUT1_9BACI</name>
<accession>A0A6N7QUT1</accession>
<evidence type="ECO:0000256" key="7">
    <source>
        <dbReference type="ARBA" id="ARBA00022840"/>
    </source>
</evidence>
<feature type="transmembrane region" description="Helical" evidence="9">
    <location>
        <begin position="105"/>
        <end position="124"/>
    </location>
</feature>
<dbReference type="CDD" id="cd16917">
    <property type="entry name" value="HATPase_UhpB-NarQ-NarX-like"/>
    <property type="match status" value="1"/>
</dbReference>
<dbReference type="GO" id="GO:0046983">
    <property type="term" value="F:protein dimerization activity"/>
    <property type="evidence" value="ECO:0007669"/>
    <property type="project" value="InterPro"/>
</dbReference>
<dbReference type="AlphaFoldDB" id="A0A6N7QUT1"/>
<reference evidence="11 12" key="1">
    <citation type="submission" date="2019-10" db="EMBL/GenBank/DDBJ databases">
        <title>Gracilibacillus salitolerans sp. nov., a moderate halophile isolated from a saline soil in northwest China.</title>
        <authorList>
            <person name="Gan L."/>
        </authorList>
    </citation>
    <scope>NUCLEOTIDE SEQUENCE [LARGE SCALE GENOMIC DNA]</scope>
    <source>
        <strain evidence="11 12">TP2-8</strain>
    </source>
</reference>
<feature type="domain" description="Histidine kinase" evidence="10">
    <location>
        <begin position="196"/>
        <end position="383"/>
    </location>
</feature>
<keyword evidence="5" id="KW-0547">Nucleotide-binding</keyword>
<organism evidence="11 12">
    <name type="scientific">Gracilibacillus thailandensis</name>
    <dbReference type="NCBI Taxonomy" id="563735"/>
    <lineage>
        <taxon>Bacteria</taxon>
        <taxon>Bacillati</taxon>
        <taxon>Bacillota</taxon>
        <taxon>Bacilli</taxon>
        <taxon>Bacillales</taxon>
        <taxon>Bacillaceae</taxon>
        <taxon>Gracilibacillus</taxon>
    </lineage>
</organism>
<proteinExistence type="predicted"/>
<dbReference type="InterPro" id="IPR050482">
    <property type="entry name" value="Sensor_HK_TwoCompSys"/>
</dbReference>
<dbReference type="SUPFAM" id="SSF55874">
    <property type="entry name" value="ATPase domain of HSP90 chaperone/DNA topoisomerase II/histidine kinase"/>
    <property type="match status" value="1"/>
</dbReference>
<evidence type="ECO:0000256" key="1">
    <source>
        <dbReference type="ARBA" id="ARBA00000085"/>
    </source>
</evidence>
<evidence type="ECO:0000256" key="4">
    <source>
        <dbReference type="ARBA" id="ARBA00022679"/>
    </source>
</evidence>
<evidence type="ECO:0000256" key="9">
    <source>
        <dbReference type="SAM" id="Phobius"/>
    </source>
</evidence>
<keyword evidence="6" id="KW-0418">Kinase</keyword>
<keyword evidence="8" id="KW-0902">Two-component regulatory system</keyword>
<dbReference type="InterPro" id="IPR005467">
    <property type="entry name" value="His_kinase_dom"/>
</dbReference>
<dbReference type="InterPro" id="IPR036890">
    <property type="entry name" value="HATPase_C_sf"/>
</dbReference>
<protein>
    <recommendedName>
        <fullName evidence="2">histidine kinase</fullName>
        <ecNumber evidence="2">2.7.13.3</ecNumber>
    </recommendedName>
</protein>
<keyword evidence="12" id="KW-1185">Reference proteome</keyword>
<keyword evidence="9" id="KW-0472">Membrane</keyword>
<dbReference type="PANTHER" id="PTHR24421">
    <property type="entry name" value="NITRATE/NITRITE SENSOR PROTEIN NARX-RELATED"/>
    <property type="match status" value="1"/>
</dbReference>
<evidence type="ECO:0000256" key="6">
    <source>
        <dbReference type="ARBA" id="ARBA00022777"/>
    </source>
</evidence>
<dbReference type="Pfam" id="PF02518">
    <property type="entry name" value="HATPase_c"/>
    <property type="match status" value="1"/>
</dbReference>
<dbReference type="InterPro" id="IPR011712">
    <property type="entry name" value="Sig_transdc_His_kin_sub3_dim/P"/>
</dbReference>
<evidence type="ECO:0000259" key="10">
    <source>
        <dbReference type="PROSITE" id="PS50109"/>
    </source>
</evidence>
<dbReference type="PANTHER" id="PTHR24421:SF10">
    <property type="entry name" value="NITRATE_NITRITE SENSOR PROTEIN NARQ"/>
    <property type="match status" value="1"/>
</dbReference>
<evidence type="ECO:0000313" key="11">
    <source>
        <dbReference type="EMBL" id="MRI64892.1"/>
    </source>
</evidence>
<keyword evidence="7" id="KW-0067">ATP-binding</keyword>
<dbReference type="EC" id="2.7.13.3" evidence="2"/>
<keyword evidence="9" id="KW-1133">Transmembrane helix</keyword>
<dbReference type="Proteomes" id="UP000435187">
    <property type="component" value="Unassembled WGS sequence"/>
</dbReference>
<dbReference type="EMBL" id="WJEE01000001">
    <property type="protein sequence ID" value="MRI64892.1"/>
    <property type="molecule type" value="Genomic_DNA"/>
</dbReference>
<feature type="transmembrane region" description="Helical" evidence="9">
    <location>
        <begin position="65"/>
        <end position="93"/>
    </location>
</feature>
<evidence type="ECO:0000313" key="12">
    <source>
        <dbReference type="Proteomes" id="UP000435187"/>
    </source>
</evidence>
<keyword evidence="4" id="KW-0808">Transferase</keyword>
<sequence>MMDNFIDKKMPRAILITLLIMAPLFSLDEQSRLPELYLCITIYILLQYFRDFIFKLNLDNRKGLFFLVGQLVLLSMIISLDQSFISQVFLLILIGEMVYHHTLNYSIPFAVAAYLFFVAGKWIAFGFPPLSTMSFIIPRITEFLVVFVFSYLVKISMYQKRQLEKAYDKMKTASLKLEENIIMQERKRFAREMHDSIGHSFFTSLIGLNAVKTLIPQDPNEAQQLLKQVYQNLESGLHEVRKSVRELQGNHFFIDFQNAVEALLEEMKQQTDVDIHVEMNVAEGWLSPRQEIVIYRALQEGLTNGLRHGKASLFSFRLSVVDDTLQFSLSDNGRGSKNIEQELGFGLIAMKERVEEIGGKIIFQSNNTRLGGIDILIELPKDKNVHKIRSVG</sequence>
<dbReference type="PROSITE" id="PS50109">
    <property type="entry name" value="HIS_KIN"/>
    <property type="match status" value="1"/>
</dbReference>
<evidence type="ECO:0000256" key="5">
    <source>
        <dbReference type="ARBA" id="ARBA00022741"/>
    </source>
</evidence>
<feature type="transmembrane region" description="Helical" evidence="9">
    <location>
        <begin position="36"/>
        <end position="53"/>
    </location>
</feature>
<comment type="caution">
    <text evidence="11">The sequence shown here is derived from an EMBL/GenBank/DDBJ whole genome shotgun (WGS) entry which is preliminary data.</text>
</comment>
<keyword evidence="9" id="KW-0812">Transmembrane</keyword>
<dbReference type="Gene3D" id="3.30.565.10">
    <property type="entry name" value="Histidine kinase-like ATPase, C-terminal domain"/>
    <property type="match status" value="1"/>
</dbReference>
<dbReference type="GO" id="GO:0016020">
    <property type="term" value="C:membrane"/>
    <property type="evidence" value="ECO:0007669"/>
    <property type="project" value="InterPro"/>
</dbReference>
<dbReference type="RefSeq" id="WP_153833780.1">
    <property type="nucleotide sequence ID" value="NZ_WJEE01000001.1"/>
</dbReference>